<dbReference type="EMBL" id="CAJVQB010038646">
    <property type="protein sequence ID" value="CAG8826477.1"/>
    <property type="molecule type" value="Genomic_DNA"/>
</dbReference>
<feature type="non-terminal residue" evidence="1">
    <location>
        <position position="161"/>
    </location>
</feature>
<evidence type="ECO:0000313" key="2">
    <source>
        <dbReference type="Proteomes" id="UP000789901"/>
    </source>
</evidence>
<name>A0ABN7WBX6_GIGMA</name>
<sequence length="161" mass="19424">NIKRETKEFFENYFSKEGLNRYISSKDWDHWYKPKSQIKSEWFNNLDSPIEDKEWEEMLRDLSTNLVPEHYQSVLAFANDTTWISNSKDQMEKIIELAESFYTLNSIEINNKKSKLVVLNFEKEKQENFLLLNNTKIFAKNKNNITRFLSIWINTQLKKIQ</sequence>
<dbReference type="Proteomes" id="UP000789901">
    <property type="component" value="Unassembled WGS sequence"/>
</dbReference>
<comment type="caution">
    <text evidence="1">The sequence shown here is derived from an EMBL/GenBank/DDBJ whole genome shotgun (WGS) entry which is preliminary data.</text>
</comment>
<organism evidence="1 2">
    <name type="scientific">Gigaspora margarita</name>
    <dbReference type="NCBI Taxonomy" id="4874"/>
    <lineage>
        <taxon>Eukaryota</taxon>
        <taxon>Fungi</taxon>
        <taxon>Fungi incertae sedis</taxon>
        <taxon>Mucoromycota</taxon>
        <taxon>Glomeromycotina</taxon>
        <taxon>Glomeromycetes</taxon>
        <taxon>Diversisporales</taxon>
        <taxon>Gigasporaceae</taxon>
        <taxon>Gigaspora</taxon>
    </lineage>
</organism>
<accession>A0ABN7WBX6</accession>
<keyword evidence="2" id="KW-1185">Reference proteome</keyword>
<protein>
    <submittedName>
        <fullName evidence="1">36810_t:CDS:1</fullName>
    </submittedName>
</protein>
<feature type="non-terminal residue" evidence="1">
    <location>
        <position position="1"/>
    </location>
</feature>
<gene>
    <name evidence="1" type="ORF">GMARGA_LOCUS29137</name>
</gene>
<proteinExistence type="predicted"/>
<reference evidence="1 2" key="1">
    <citation type="submission" date="2021-06" db="EMBL/GenBank/DDBJ databases">
        <authorList>
            <person name="Kallberg Y."/>
            <person name="Tangrot J."/>
            <person name="Rosling A."/>
        </authorList>
    </citation>
    <scope>NUCLEOTIDE SEQUENCE [LARGE SCALE GENOMIC DNA]</scope>
    <source>
        <strain evidence="1 2">120-4 pot B 10/14</strain>
    </source>
</reference>
<evidence type="ECO:0000313" key="1">
    <source>
        <dbReference type="EMBL" id="CAG8826477.1"/>
    </source>
</evidence>